<keyword evidence="3" id="KW-1185">Reference proteome</keyword>
<accession>A0ABR3EHU5</accession>
<evidence type="ECO:0000256" key="1">
    <source>
        <dbReference type="SAM" id="MobiDB-lite"/>
    </source>
</evidence>
<proteinExistence type="predicted"/>
<dbReference type="Proteomes" id="UP001465976">
    <property type="component" value="Unassembled WGS sequence"/>
</dbReference>
<gene>
    <name evidence="2" type="ORF">V5O48_019641</name>
</gene>
<comment type="caution">
    <text evidence="2">The sequence shown here is derived from an EMBL/GenBank/DDBJ whole genome shotgun (WGS) entry which is preliminary data.</text>
</comment>
<feature type="compositionally biased region" description="Pro residues" evidence="1">
    <location>
        <begin position="36"/>
        <end position="53"/>
    </location>
</feature>
<feature type="non-terminal residue" evidence="2">
    <location>
        <position position="115"/>
    </location>
</feature>
<name>A0ABR3EHU5_9AGAR</name>
<dbReference type="EMBL" id="JBAHYK010005720">
    <property type="protein sequence ID" value="KAL0562446.1"/>
    <property type="molecule type" value="Genomic_DNA"/>
</dbReference>
<organism evidence="2 3">
    <name type="scientific">Marasmius crinis-equi</name>
    <dbReference type="NCBI Taxonomy" id="585013"/>
    <lineage>
        <taxon>Eukaryota</taxon>
        <taxon>Fungi</taxon>
        <taxon>Dikarya</taxon>
        <taxon>Basidiomycota</taxon>
        <taxon>Agaricomycotina</taxon>
        <taxon>Agaricomycetes</taxon>
        <taxon>Agaricomycetidae</taxon>
        <taxon>Agaricales</taxon>
        <taxon>Marasmiineae</taxon>
        <taxon>Marasmiaceae</taxon>
        <taxon>Marasmius</taxon>
    </lineage>
</organism>
<sequence>MSGKRGAWRLQLVESADKLRCSVVGFYGNERDEMDPPPPPGPHSPTPPGPQSPIPDVFMDDATSQDGADNEPEVVQELKNDDGEVVFSVTRYKLDREPYSMDVFVDWKNGYETHA</sequence>
<feature type="region of interest" description="Disordered" evidence="1">
    <location>
        <begin position="27"/>
        <end position="80"/>
    </location>
</feature>
<reference evidence="2 3" key="1">
    <citation type="submission" date="2024-02" db="EMBL/GenBank/DDBJ databases">
        <title>A draft genome for the cacao thread blight pathogen Marasmius crinis-equi.</title>
        <authorList>
            <person name="Cohen S.P."/>
            <person name="Baruah I.K."/>
            <person name="Amoako-Attah I."/>
            <person name="Bukari Y."/>
            <person name="Meinhardt L.W."/>
            <person name="Bailey B.A."/>
        </authorList>
    </citation>
    <scope>NUCLEOTIDE SEQUENCE [LARGE SCALE GENOMIC DNA]</scope>
    <source>
        <strain evidence="2 3">GH-76</strain>
    </source>
</reference>
<protein>
    <submittedName>
        <fullName evidence="2">Uncharacterized protein</fullName>
    </submittedName>
</protein>
<evidence type="ECO:0000313" key="2">
    <source>
        <dbReference type="EMBL" id="KAL0562446.1"/>
    </source>
</evidence>
<evidence type="ECO:0000313" key="3">
    <source>
        <dbReference type="Proteomes" id="UP001465976"/>
    </source>
</evidence>